<reference evidence="3" key="1">
    <citation type="submission" date="2022-11" db="UniProtKB">
        <authorList>
            <consortium name="EnsemblMetazoa"/>
        </authorList>
    </citation>
    <scope>IDENTIFICATION</scope>
</reference>
<feature type="compositionally biased region" description="Low complexity" evidence="1">
    <location>
        <begin position="85"/>
        <end position="113"/>
    </location>
</feature>
<feature type="compositionally biased region" description="Low complexity" evidence="1">
    <location>
        <begin position="36"/>
        <end position="67"/>
    </location>
</feature>
<evidence type="ECO:0000313" key="3">
    <source>
        <dbReference type="EnsemblMetazoa" id="XP_038047272.1"/>
    </source>
</evidence>
<dbReference type="OMA" id="RCCTTAS"/>
<feature type="region of interest" description="Disordered" evidence="1">
    <location>
        <begin position="36"/>
        <end position="150"/>
    </location>
</feature>
<dbReference type="EnsemblMetazoa" id="XM_038191344.1">
    <property type="protein sequence ID" value="XP_038047272.1"/>
    <property type="gene ID" value="LOC119721319"/>
</dbReference>
<protein>
    <submittedName>
        <fullName evidence="3">Uncharacterized protein</fullName>
    </submittedName>
</protein>
<keyword evidence="2" id="KW-0812">Transmembrane</keyword>
<name>A0A913Z6C6_PATMI</name>
<evidence type="ECO:0000313" key="4">
    <source>
        <dbReference type="Proteomes" id="UP000887568"/>
    </source>
</evidence>
<keyword evidence="2" id="KW-0472">Membrane</keyword>
<keyword evidence="4" id="KW-1185">Reference proteome</keyword>
<dbReference type="Proteomes" id="UP000887568">
    <property type="component" value="Unplaced"/>
</dbReference>
<dbReference type="AlphaFoldDB" id="A0A913Z6C6"/>
<sequence>MARKMFHVSDCITIVIPAAICVLTVTVLNTAAQTTGTPTAMTTGMDTTPMASDEATDNSTAAAADATTPPPGMSTAGGDSTPEITTPSPAGSTSATTDSPTDTQTTQMSTGDQNPTSGGQMTESNTTPSGMASQGGNTEGDDGSTQAPMTGMTSAARLSCYTCEANMTSDPCYKEQNADQPKETCGAGERCWTTRRNQDGKFVNLTRSCLPDACKNEHDTASAVFCETMRESEICTQCCEGEVCNSHENSAGMGQSGCLSGVLLSVVAVLGLMHQ</sequence>
<feature type="transmembrane region" description="Helical" evidence="2">
    <location>
        <begin position="12"/>
        <end position="32"/>
    </location>
</feature>
<keyword evidence="2" id="KW-1133">Transmembrane helix</keyword>
<dbReference type="RefSeq" id="XP_038047272.1">
    <property type="nucleotide sequence ID" value="XM_038191344.1"/>
</dbReference>
<evidence type="ECO:0000256" key="1">
    <source>
        <dbReference type="SAM" id="MobiDB-lite"/>
    </source>
</evidence>
<feature type="compositionally biased region" description="Polar residues" evidence="1">
    <location>
        <begin position="114"/>
        <end position="136"/>
    </location>
</feature>
<evidence type="ECO:0000256" key="2">
    <source>
        <dbReference type="SAM" id="Phobius"/>
    </source>
</evidence>
<proteinExistence type="predicted"/>
<dbReference type="GeneID" id="119721319"/>
<organism evidence="3 4">
    <name type="scientific">Patiria miniata</name>
    <name type="common">Bat star</name>
    <name type="synonym">Asterina miniata</name>
    <dbReference type="NCBI Taxonomy" id="46514"/>
    <lineage>
        <taxon>Eukaryota</taxon>
        <taxon>Metazoa</taxon>
        <taxon>Echinodermata</taxon>
        <taxon>Eleutherozoa</taxon>
        <taxon>Asterozoa</taxon>
        <taxon>Asteroidea</taxon>
        <taxon>Valvatacea</taxon>
        <taxon>Valvatida</taxon>
        <taxon>Asterinidae</taxon>
        <taxon>Patiria</taxon>
    </lineage>
</organism>
<accession>A0A913Z6C6</accession>